<evidence type="ECO:0000313" key="1">
    <source>
        <dbReference type="EMBL" id="HGG01953.1"/>
    </source>
</evidence>
<gene>
    <name evidence="1" type="ORF">ENR15_15230</name>
</gene>
<dbReference type="AlphaFoldDB" id="A0A7C3VIA4"/>
<proteinExistence type="predicted"/>
<dbReference type="EMBL" id="DSPX01000153">
    <property type="protein sequence ID" value="HGG01953.1"/>
    <property type="molecule type" value="Genomic_DNA"/>
</dbReference>
<protein>
    <submittedName>
        <fullName evidence="1">Uncharacterized protein</fullName>
    </submittedName>
</protein>
<sequence length="131" mass="14659">MLKLTYTETGFNLERLAQSLEQVVTRRAVVAMRLGQSFVAEPTTASFLLPADLPEIYWLEEEMRRDSDSLSVCVADAEYVEVSLRGVWLATNSHTADGVFVTVLPDRAEFYILKSWQASISNPSLLKEAGE</sequence>
<name>A0A7C3VIA4_9CYAN</name>
<reference evidence="1" key="1">
    <citation type="journal article" date="2020" name="mSystems">
        <title>Genome- and Community-Level Interaction Insights into Carbon Utilization and Element Cycling Functions of Hydrothermarchaeota in Hydrothermal Sediment.</title>
        <authorList>
            <person name="Zhou Z."/>
            <person name="Liu Y."/>
            <person name="Xu W."/>
            <person name="Pan J."/>
            <person name="Luo Z.H."/>
            <person name="Li M."/>
        </authorList>
    </citation>
    <scope>NUCLEOTIDE SEQUENCE [LARGE SCALE GENOMIC DNA]</scope>
    <source>
        <strain evidence="1">SpSt-374</strain>
    </source>
</reference>
<accession>A0A7C3VIA4</accession>
<dbReference type="InterPro" id="IPR054664">
    <property type="entry name" value="Alr0857-like"/>
</dbReference>
<organism evidence="1">
    <name type="scientific">Planktothricoides sp. SpSt-374</name>
    <dbReference type="NCBI Taxonomy" id="2282167"/>
    <lineage>
        <taxon>Bacteria</taxon>
        <taxon>Bacillati</taxon>
        <taxon>Cyanobacteriota</taxon>
        <taxon>Cyanophyceae</taxon>
        <taxon>Oscillatoriophycideae</taxon>
        <taxon>Oscillatoriales</taxon>
        <taxon>Oscillatoriaceae</taxon>
        <taxon>Planktothricoides</taxon>
    </lineage>
</organism>
<dbReference type="NCBIfam" id="NF045647">
    <property type="entry name" value="alr0857_fam"/>
    <property type="match status" value="1"/>
</dbReference>
<comment type="caution">
    <text evidence="1">The sequence shown here is derived from an EMBL/GenBank/DDBJ whole genome shotgun (WGS) entry which is preliminary data.</text>
</comment>